<dbReference type="OrthoDB" id="5519784at2"/>
<accession>A0A2S9XUI4</accession>
<protein>
    <submittedName>
        <fullName evidence="2">Uncharacterized protein</fullName>
    </submittedName>
</protein>
<feature type="compositionally biased region" description="Pro residues" evidence="1">
    <location>
        <begin position="78"/>
        <end position="88"/>
    </location>
</feature>
<dbReference type="Proteomes" id="UP000238823">
    <property type="component" value="Unassembled WGS sequence"/>
</dbReference>
<comment type="caution">
    <text evidence="2">The sequence shown here is derived from an EMBL/GenBank/DDBJ whole genome shotgun (WGS) entry which is preliminary data.</text>
</comment>
<sequence length="88" mass="10021">MAGLSDTSPEVRARMLEIYARMTPREKFRRVLALTEMSWLMAIAGLRTQHPDASERELRRLLAQRMYGKELVPDLPKTTPPEPATTPA</sequence>
<evidence type="ECO:0000313" key="2">
    <source>
        <dbReference type="EMBL" id="PRP96371.1"/>
    </source>
</evidence>
<dbReference type="RefSeq" id="WP_106093968.1">
    <property type="nucleotide sequence ID" value="NZ_PVNL01000135.1"/>
</dbReference>
<evidence type="ECO:0000313" key="3">
    <source>
        <dbReference type="Proteomes" id="UP000238823"/>
    </source>
</evidence>
<name>A0A2S9XUI4_9BACT</name>
<gene>
    <name evidence="2" type="ORF">ENSA7_71860</name>
</gene>
<dbReference type="EMBL" id="PVNL01000135">
    <property type="protein sequence ID" value="PRP96371.1"/>
    <property type="molecule type" value="Genomic_DNA"/>
</dbReference>
<organism evidence="2 3">
    <name type="scientific">Enhygromyxa salina</name>
    <dbReference type="NCBI Taxonomy" id="215803"/>
    <lineage>
        <taxon>Bacteria</taxon>
        <taxon>Pseudomonadati</taxon>
        <taxon>Myxococcota</taxon>
        <taxon>Polyangia</taxon>
        <taxon>Nannocystales</taxon>
        <taxon>Nannocystaceae</taxon>
        <taxon>Enhygromyxa</taxon>
    </lineage>
</organism>
<evidence type="ECO:0000256" key="1">
    <source>
        <dbReference type="SAM" id="MobiDB-lite"/>
    </source>
</evidence>
<proteinExistence type="predicted"/>
<reference evidence="2 3" key="1">
    <citation type="submission" date="2018-03" db="EMBL/GenBank/DDBJ databases">
        <title>Draft Genome Sequences of the Obligatory Marine Myxobacteria Enhygromyxa salina SWB007.</title>
        <authorList>
            <person name="Poehlein A."/>
            <person name="Moghaddam J.A."/>
            <person name="Harms H."/>
            <person name="Alanjari M."/>
            <person name="Koenig G.M."/>
            <person name="Daniel R."/>
            <person name="Schaeberle T.F."/>
        </authorList>
    </citation>
    <scope>NUCLEOTIDE SEQUENCE [LARGE SCALE GENOMIC DNA]</scope>
    <source>
        <strain evidence="2 3">SWB007</strain>
    </source>
</reference>
<dbReference type="AlphaFoldDB" id="A0A2S9XUI4"/>
<feature type="region of interest" description="Disordered" evidence="1">
    <location>
        <begin position="69"/>
        <end position="88"/>
    </location>
</feature>